<dbReference type="InterPro" id="IPR008207">
    <property type="entry name" value="Sig_transdc_His_kin_Hpt_dom"/>
</dbReference>
<dbReference type="RefSeq" id="WP_378773843.1">
    <property type="nucleotide sequence ID" value="NZ_JBHTMX010000004.1"/>
</dbReference>
<evidence type="ECO:0000256" key="1">
    <source>
        <dbReference type="ARBA" id="ARBA00023012"/>
    </source>
</evidence>
<sequence>MPSTADDARARIEAVVADVRRRLLAELPERVARNAALARAAVSGDAAAADALRIDLHSLAGSAGTVGLPALGAQARALEMEILSATEARVWPAGFADRVAALAAD</sequence>
<feature type="domain" description="HPt" evidence="2">
    <location>
        <begin position="19"/>
        <end position="96"/>
    </location>
</feature>
<keyword evidence="1" id="KW-0902">Two-component regulatory system</keyword>
<proteinExistence type="predicted"/>
<reference evidence="4" key="1">
    <citation type="journal article" date="2019" name="Int. J. Syst. Evol. Microbiol.">
        <title>The Global Catalogue of Microorganisms (GCM) 10K type strain sequencing project: providing services to taxonomists for standard genome sequencing and annotation.</title>
        <authorList>
            <consortium name="The Broad Institute Genomics Platform"/>
            <consortium name="The Broad Institute Genome Sequencing Center for Infectious Disease"/>
            <person name="Wu L."/>
            <person name="Ma J."/>
        </authorList>
    </citation>
    <scope>NUCLEOTIDE SEQUENCE [LARGE SCALE GENOMIC DNA]</scope>
    <source>
        <strain evidence="4">CCUG 61696</strain>
    </source>
</reference>
<evidence type="ECO:0000313" key="3">
    <source>
        <dbReference type="EMBL" id="MFD1330663.1"/>
    </source>
</evidence>
<accession>A0ABW3Z3Z5</accession>
<gene>
    <name evidence="3" type="ORF">ACFQ4O_01465</name>
</gene>
<dbReference type="SUPFAM" id="SSF47226">
    <property type="entry name" value="Histidine-containing phosphotransfer domain, HPT domain"/>
    <property type="match status" value="1"/>
</dbReference>
<dbReference type="Pfam" id="PF01627">
    <property type="entry name" value="Hpt"/>
    <property type="match status" value="1"/>
</dbReference>
<dbReference type="Proteomes" id="UP001597171">
    <property type="component" value="Unassembled WGS sequence"/>
</dbReference>
<comment type="caution">
    <text evidence="3">The sequence shown here is derived from an EMBL/GenBank/DDBJ whole genome shotgun (WGS) entry which is preliminary data.</text>
</comment>
<dbReference type="Gene3D" id="1.20.120.160">
    <property type="entry name" value="HPT domain"/>
    <property type="match status" value="1"/>
</dbReference>
<dbReference type="InterPro" id="IPR036641">
    <property type="entry name" value="HPT_dom_sf"/>
</dbReference>
<evidence type="ECO:0000259" key="2">
    <source>
        <dbReference type="Pfam" id="PF01627"/>
    </source>
</evidence>
<evidence type="ECO:0000313" key="4">
    <source>
        <dbReference type="Proteomes" id="UP001597171"/>
    </source>
</evidence>
<keyword evidence="4" id="KW-1185">Reference proteome</keyword>
<name>A0ABW3Z3Z5_9HYPH</name>
<organism evidence="3 4">
    <name type="scientific">Methylopila musalis</name>
    <dbReference type="NCBI Taxonomy" id="1134781"/>
    <lineage>
        <taxon>Bacteria</taxon>
        <taxon>Pseudomonadati</taxon>
        <taxon>Pseudomonadota</taxon>
        <taxon>Alphaproteobacteria</taxon>
        <taxon>Hyphomicrobiales</taxon>
        <taxon>Methylopilaceae</taxon>
        <taxon>Methylopila</taxon>
    </lineage>
</organism>
<protein>
    <submittedName>
        <fullName evidence="3">Hpt domain-containing protein</fullName>
    </submittedName>
</protein>
<dbReference type="EMBL" id="JBHTMX010000004">
    <property type="protein sequence ID" value="MFD1330663.1"/>
    <property type="molecule type" value="Genomic_DNA"/>
</dbReference>